<evidence type="ECO:0000313" key="2">
    <source>
        <dbReference type="Proteomes" id="UP000186795"/>
    </source>
</evidence>
<dbReference type="EMBL" id="FTOD01000004">
    <property type="protein sequence ID" value="SIS71160.1"/>
    <property type="molecule type" value="Genomic_DNA"/>
</dbReference>
<protein>
    <submittedName>
        <fullName evidence="1">YheC/D like ATP-grasp</fullName>
    </submittedName>
</protein>
<name>A0A1N7LBL8_9BACL</name>
<gene>
    <name evidence="1" type="ORF">SAMN05421790_10470</name>
</gene>
<dbReference type="SUPFAM" id="SSF56059">
    <property type="entry name" value="Glutathione synthetase ATP-binding domain-like"/>
    <property type="match status" value="1"/>
</dbReference>
<evidence type="ECO:0000313" key="1">
    <source>
        <dbReference type="EMBL" id="SIS71160.1"/>
    </source>
</evidence>
<proteinExistence type="predicted"/>
<dbReference type="InterPro" id="IPR026838">
    <property type="entry name" value="YheC/D"/>
</dbReference>
<reference evidence="2" key="1">
    <citation type="submission" date="2017-01" db="EMBL/GenBank/DDBJ databases">
        <authorList>
            <person name="Varghese N."/>
            <person name="Submissions S."/>
        </authorList>
    </citation>
    <scope>NUCLEOTIDE SEQUENCE [LARGE SCALE GENOMIC DNA]</scope>
    <source>
        <strain evidence="2">DSM 45196</strain>
    </source>
</reference>
<accession>A0A1N7LBL8</accession>
<sequence length="243" mass="27979">MKPAGYKWGIHRALLQDPFLKNLLPETRFWNEKNLRSMLARHTSLILKPSGGKKGRGVIRVNRLGGDRYEVRRNTTNRTLKGMSKLVHHLQPLVQAAPTRYFIQERIPLIRIGDRPVDFRIMIQRKKKTPWTVTPSLARVAKKGNVVTNVSAGGSILTAEQALRRSNLQVPSQTVIKRFHTVGLRCAPRLDRFARRRVIGLDLGVDPKGKTWIIEVNTLPDPYVFRQFNPAMYRRIRSFGYPR</sequence>
<dbReference type="Gene3D" id="3.30.470.20">
    <property type="entry name" value="ATP-grasp fold, B domain"/>
    <property type="match status" value="1"/>
</dbReference>
<organism evidence="1 2">
    <name type="scientific">Kroppenstedtia eburnea</name>
    <dbReference type="NCBI Taxonomy" id="714067"/>
    <lineage>
        <taxon>Bacteria</taxon>
        <taxon>Bacillati</taxon>
        <taxon>Bacillota</taxon>
        <taxon>Bacilli</taxon>
        <taxon>Bacillales</taxon>
        <taxon>Thermoactinomycetaceae</taxon>
        <taxon>Kroppenstedtia</taxon>
    </lineage>
</organism>
<dbReference type="AlphaFoldDB" id="A0A1N7LBL8"/>
<dbReference type="Proteomes" id="UP000186795">
    <property type="component" value="Unassembled WGS sequence"/>
</dbReference>
<dbReference type="Pfam" id="PF14398">
    <property type="entry name" value="ATPgrasp_YheCD"/>
    <property type="match status" value="1"/>
</dbReference>
<keyword evidence="2" id="KW-1185">Reference proteome</keyword>